<dbReference type="EMBL" id="CP159342">
    <property type="protein sequence ID" value="XCH72243.1"/>
    <property type="molecule type" value="Genomic_DNA"/>
</dbReference>
<accession>A0AAU8H849</accession>
<dbReference type="EMBL" id="CP157762">
    <property type="protein sequence ID" value="XBP91545.1"/>
    <property type="molecule type" value="Genomic_DNA"/>
</dbReference>
<name>A0AAU8H849_9ACTN</name>
<dbReference type="RefSeq" id="WP_350931089.1">
    <property type="nucleotide sequence ID" value="NZ_CP157762.1"/>
</dbReference>
<keyword evidence="1" id="KW-0472">Membrane</keyword>
<feature type="transmembrane region" description="Helical" evidence="1">
    <location>
        <begin position="50"/>
        <end position="75"/>
    </location>
</feature>
<organism evidence="3">
    <name type="scientific">Micromonospora sp. CCTCC AA 2012012</name>
    <dbReference type="NCBI Taxonomy" id="3111921"/>
    <lineage>
        <taxon>Bacteria</taxon>
        <taxon>Bacillati</taxon>
        <taxon>Actinomycetota</taxon>
        <taxon>Actinomycetes</taxon>
        <taxon>Micromonosporales</taxon>
        <taxon>Micromonosporaceae</taxon>
        <taxon>Micromonospora</taxon>
    </lineage>
</organism>
<evidence type="ECO:0000313" key="2">
    <source>
        <dbReference type="EMBL" id="XBP91545.1"/>
    </source>
</evidence>
<evidence type="ECO:0000256" key="1">
    <source>
        <dbReference type="SAM" id="Phobius"/>
    </source>
</evidence>
<gene>
    <name evidence="3" type="ORF">ABUL08_18045</name>
    <name evidence="2" type="ORF">VK199_17975</name>
</gene>
<evidence type="ECO:0008006" key="4">
    <source>
        <dbReference type="Google" id="ProtNLM"/>
    </source>
</evidence>
<proteinExistence type="predicted"/>
<feature type="transmembrane region" description="Helical" evidence="1">
    <location>
        <begin position="121"/>
        <end position="144"/>
    </location>
</feature>
<evidence type="ECO:0000313" key="3">
    <source>
        <dbReference type="EMBL" id="XCH72243.1"/>
    </source>
</evidence>
<reference evidence="2" key="1">
    <citation type="submission" date="2024-01" db="EMBL/GenBank/DDBJ databases">
        <title>The genome sequence of Micromonospora mangrovi CCTCC AA 2012012.</title>
        <authorList>
            <person name="Gao J."/>
        </authorList>
    </citation>
    <scope>NUCLEOTIDE SEQUENCE</scope>
    <source>
        <strain evidence="2">CCTCC AA 2012012</strain>
    </source>
</reference>
<feature type="transmembrane region" description="Helical" evidence="1">
    <location>
        <begin position="96"/>
        <end position="115"/>
    </location>
</feature>
<protein>
    <recommendedName>
        <fullName evidence="4">DUF2178 domain-containing protein</fullName>
    </recommendedName>
</protein>
<dbReference type="AlphaFoldDB" id="A0AAU8H849"/>
<keyword evidence="1" id="KW-0812">Transmembrane</keyword>
<keyword evidence="1" id="KW-1133">Transmembrane helix</keyword>
<sequence>MSKILYLGSVVAFEEKRAWILALVAVAGWAAYVMVVLGRAGGGPLADVAYAGPLLTTIGAAIVTSIVLNIVVSIVSPEGANQKDQRDREIHRVGEHIGQSFVIVGGVAALAMALADWDQFWIANVIYLCFVLSAVVGSAAKIVAYRRGFQSW</sequence>
<reference evidence="3" key="2">
    <citation type="submission" date="2024-06" db="EMBL/GenBank/DDBJ databases">
        <title>Micromonospora mangrovi CCTCC AA 2012012 genome sequences.</title>
        <authorList>
            <person name="Gao J."/>
        </authorList>
    </citation>
    <scope>NUCLEOTIDE SEQUENCE</scope>
    <source>
        <strain evidence="3">CCTCC AA 2012012</strain>
    </source>
</reference>
<feature type="transmembrane region" description="Helical" evidence="1">
    <location>
        <begin position="20"/>
        <end position="38"/>
    </location>
</feature>